<dbReference type="Pfam" id="PF03685">
    <property type="entry name" value="UPF0147"/>
    <property type="match status" value="1"/>
</dbReference>
<keyword evidence="4" id="KW-1185">Reference proteome</keyword>
<dbReference type="SUPFAM" id="SSF158436">
    <property type="entry name" value="Ta0600-like"/>
    <property type="match status" value="1"/>
</dbReference>
<dbReference type="AlphaFoldDB" id="A0A284VIU7"/>
<gene>
    <name evidence="3" type="ORF">MNV_110021</name>
</gene>
<dbReference type="Gene3D" id="1.20.1440.50">
    <property type="entry name" value="Ta0600-like"/>
    <property type="match status" value="1"/>
</dbReference>
<dbReference type="STRING" id="1392998.ANME2D_00978"/>
<sequence>MITVPENPTEIIRQCIDVLDRIINDDSVPRNIRRNADNMKNILSNEKEPPSRRAALVISKLDEIGNDPNVPIHTRTLIWGLSSQLETIPVDR</sequence>
<accession>A0A284VIU7</accession>
<evidence type="ECO:0000256" key="2">
    <source>
        <dbReference type="HAMAP-Rule" id="MF_00342"/>
    </source>
</evidence>
<organism evidence="3 4">
    <name type="scientific">Candidatus Methanoperedens nitratireducens</name>
    <dbReference type="NCBI Taxonomy" id="1392998"/>
    <lineage>
        <taxon>Archaea</taxon>
        <taxon>Methanobacteriati</taxon>
        <taxon>Methanobacteriota</taxon>
        <taxon>Stenosarchaea group</taxon>
        <taxon>Methanomicrobia</taxon>
        <taxon>Methanosarcinales</taxon>
        <taxon>ANME-2 cluster</taxon>
        <taxon>Candidatus Methanoperedentaceae</taxon>
        <taxon>Candidatus Methanoperedens</taxon>
    </lineage>
</organism>
<dbReference type="HAMAP" id="MF_00342">
    <property type="entry name" value="UPF0147"/>
    <property type="match status" value="1"/>
</dbReference>
<evidence type="ECO:0000313" key="3">
    <source>
        <dbReference type="EMBL" id="SNQ59205.1"/>
    </source>
</evidence>
<evidence type="ECO:0000313" key="4">
    <source>
        <dbReference type="Proteomes" id="UP000218615"/>
    </source>
</evidence>
<dbReference type="InterPro" id="IPR005354">
    <property type="entry name" value="UPF0147"/>
</dbReference>
<dbReference type="InterPro" id="IPR023130">
    <property type="entry name" value="Ta0600-like_sf"/>
</dbReference>
<protein>
    <recommendedName>
        <fullName evidence="2">UPF0147 protein MNV_110021</fullName>
    </recommendedName>
</protein>
<dbReference type="NCBIfam" id="NF003319">
    <property type="entry name" value="PRK04330.1"/>
    <property type="match status" value="1"/>
</dbReference>
<reference evidence="4" key="1">
    <citation type="submission" date="2017-06" db="EMBL/GenBank/DDBJ databases">
        <authorList>
            <person name="Cremers G."/>
        </authorList>
    </citation>
    <scope>NUCLEOTIDE SEQUENCE [LARGE SCALE GENOMIC DNA]</scope>
</reference>
<proteinExistence type="inferred from homology"/>
<dbReference type="EMBL" id="FZMP01000013">
    <property type="protein sequence ID" value="SNQ59205.1"/>
    <property type="molecule type" value="Genomic_DNA"/>
</dbReference>
<comment type="similarity">
    <text evidence="1 2">Belongs to the UPF0147 family.</text>
</comment>
<evidence type="ECO:0000256" key="1">
    <source>
        <dbReference type="ARBA" id="ARBA00005958"/>
    </source>
</evidence>
<dbReference type="Proteomes" id="UP000218615">
    <property type="component" value="Unassembled WGS sequence"/>
</dbReference>
<name>A0A284VIU7_9EURY</name>
<dbReference type="RefSeq" id="WP_394336522.1">
    <property type="nucleotide sequence ID" value="NZ_FZMP01000013.1"/>
</dbReference>